<dbReference type="SUPFAM" id="SSF47954">
    <property type="entry name" value="Cyclin-like"/>
    <property type="match status" value="2"/>
</dbReference>
<evidence type="ECO:0000313" key="9">
    <source>
        <dbReference type="Proteomes" id="UP000001304"/>
    </source>
</evidence>
<reference evidence="8 9" key="1">
    <citation type="journal article" date="2010" name="Stand. Genomic Sci.">
        <title>Complete genome sequence of Ignisphaera aggregans type strain (AQ1.S1).</title>
        <authorList>
            <person name="Goker M."/>
            <person name="Held B."/>
            <person name="Lapidus A."/>
            <person name="Nolan M."/>
            <person name="Spring S."/>
            <person name="Yasawong M."/>
            <person name="Lucas S."/>
            <person name="Glavina Del Rio T."/>
            <person name="Tice H."/>
            <person name="Cheng J.F."/>
            <person name="Goodwin L."/>
            <person name="Tapia R."/>
            <person name="Pitluck S."/>
            <person name="Liolios K."/>
            <person name="Ivanova N."/>
            <person name="Mavromatis K."/>
            <person name="Mikhailova N."/>
            <person name="Pati A."/>
            <person name="Chen A."/>
            <person name="Palaniappan K."/>
            <person name="Brambilla E."/>
            <person name="Land M."/>
            <person name="Hauser L."/>
            <person name="Chang Y.J."/>
            <person name="Jeffries C.D."/>
            <person name="Brettin T."/>
            <person name="Detter J.C."/>
            <person name="Han C."/>
            <person name="Rohde M."/>
            <person name="Sikorski J."/>
            <person name="Woyke T."/>
            <person name="Bristow J."/>
            <person name="Eisen J.A."/>
            <person name="Markowitz V."/>
            <person name="Hugenholtz P."/>
            <person name="Kyrpides N.C."/>
            <person name="Klenk H.P."/>
        </authorList>
    </citation>
    <scope>NUCLEOTIDE SEQUENCE [LARGE SCALE GENOMIC DNA]</scope>
    <source>
        <strain evidence="9">DSM 17230 / JCM 13409 / AQ1.S1</strain>
    </source>
</reference>
<dbReference type="KEGG" id="iag:Igag_0017"/>
<evidence type="ECO:0000256" key="4">
    <source>
        <dbReference type="ARBA" id="ARBA00023015"/>
    </source>
</evidence>
<dbReference type="AlphaFoldDB" id="E0SP52"/>
<dbReference type="EMBL" id="CP002098">
    <property type="protein sequence ID" value="ADM26870.1"/>
    <property type="molecule type" value="Genomic_DNA"/>
</dbReference>
<protein>
    <recommendedName>
        <fullName evidence="2">Transcription initiation factor IIB</fullName>
    </recommendedName>
</protein>
<dbReference type="SMART" id="SM00385">
    <property type="entry name" value="CYCLIN"/>
    <property type="match status" value="2"/>
</dbReference>
<dbReference type="InterPro" id="IPR023486">
    <property type="entry name" value="TFIIB_CS"/>
</dbReference>
<dbReference type="CDD" id="cd00043">
    <property type="entry name" value="CYCLIN_SF"/>
    <property type="match status" value="1"/>
</dbReference>
<dbReference type="PRINTS" id="PR00685">
    <property type="entry name" value="TIFACTORIIB"/>
</dbReference>
<dbReference type="FunFam" id="1.10.472.10:FF:000023">
    <property type="entry name" value="Transcription initiation factor IIB"/>
    <property type="match status" value="1"/>
</dbReference>
<keyword evidence="4" id="KW-0805">Transcription regulation</keyword>
<dbReference type="GO" id="GO:0097550">
    <property type="term" value="C:transcription preinitiation complex"/>
    <property type="evidence" value="ECO:0007669"/>
    <property type="project" value="TreeGrafter"/>
</dbReference>
<dbReference type="GO" id="GO:0017025">
    <property type="term" value="F:TBP-class protein binding"/>
    <property type="evidence" value="ECO:0007669"/>
    <property type="project" value="InterPro"/>
</dbReference>
<feature type="domain" description="Cyclin-like" evidence="7">
    <location>
        <begin position="105"/>
        <end position="186"/>
    </location>
</feature>
<dbReference type="HOGENOM" id="CLU_043736_0_1_2"/>
<dbReference type="Proteomes" id="UP000001304">
    <property type="component" value="Chromosome"/>
</dbReference>
<dbReference type="PROSITE" id="PS00782">
    <property type="entry name" value="TFIIB"/>
    <property type="match status" value="1"/>
</dbReference>
<keyword evidence="9" id="KW-1185">Reference proteome</keyword>
<dbReference type="InterPro" id="IPR013137">
    <property type="entry name" value="Znf_TFIIB"/>
</dbReference>
<organism evidence="8 9">
    <name type="scientific">Ignisphaera aggregans (strain DSM 17230 / JCM 13409 / AQ1.S1)</name>
    <dbReference type="NCBI Taxonomy" id="583356"/>
    <lineage>
        <taxon>Archaea</taxon>
        <taxon>Thermoproteota</taxon>
        <taxon>Thermoprotei</taxon>
        <taxon>Desulfurococcales</taxon>
        <taxon>Desulfurococcaceae</taxon>
        <taxon>Ignisphaera</taxon>
    </lineage>
</organism>
<dbReference type="BioCyc" id="IAGG583356:GHAH-18-MONOMER"/>
<evidence type="ECO:0000256" key="2">
    <source>
        <dbReference type="ARBA" id="ARBA00013932"/>
    </source>
</evidence>
<dbReference type="PANTHER" id="PTHR11618:SF13">
    <property type="entry name" value="TRANSCRIPTION INITIATION FACTOR IIB"/>
    <property type="match status" value="1"/>
</dbReference>
<dbReference type="GO" id="GO:0070897">
    <property type="term" value="P:transcription preinitiation complex assembly"/>
    <property type="evidence" value="ECO:0007669"/>
    <property type="project" value="InterPro"/>
</dbReference>
<dbReference type="Gene3D" id="1.10.472.170">
    <property type="match status" value="1"/>
</dbReference>
<accession>E0SP52</accession>
<dbReference type="SUPFAM" id="SSF57783">
    <property type="entry name" value="Zinc beta-ribbon"/>
    <property type="match status" value="1"/>
</dbReference>
<dbReference type="STRING" id="583356.Igag_0017"/>
<comment type="similarity">
    <text evidence="1">Belongs to the TFIIB family.</text>
</comment>
<dbReference type="InterPro" id="IPR013763">
    <property type="entry name" value="Cyclin-like_dom"/>
</dbReference>
<evidence type="ECO:0000259" key="7">
    <source>
        <dbReference type="SMART" id="SM00385"/>
    </source>
</evidence>
<dbReference type="CDD" id="cd20550">
    <property type="entry name" value="CYCLIN_TFIIB_archaea_like_rpt2"/>
    <property type="match status" value="1"/>
</dbReference>
<evidence type="ECO:0000256" key="1">
    <source>
        <dbReference type="ARBA" id="ARBA00010857"/>
    </source>
</evidence>
<evidence type="ECO:0000313" key="8">
    <source>
        <dbReference type="EMBL" id="ADM26870.1"/>
    </source>
</evidence>
<keyword evidence="5" id="KW-0804">Transcription</keyword>
<proteinExistence type="inferred from homology"/>
<dbReference type="Gene3D" id="1.10.472.10">
    <property type="entry name" value="Cyclin-like"/>
    <property type="match status" value="1"/>
</dbReference>
<dbReference type="Pfam" id="PF08271">
    <property type="entry name" value="Zn_Ribbon_TF"/>
    <property type="match status" value="1"/>
</dbReference>
<dbReference type="Pfam" id="PF00382">
    <property type="entry name" value="TFIIB"/>
    <property type="match status" value="1"/>
</dbReference>
<sequence>METSCSNPIFDYERGEIICTDTGEVIDEERISLGPDWRAYSSEEWNKRAHASSLTNTVHDSGLITEVGSGASKSLRETLKMKKLALLQRKLRVDKNERKLVEALTYLNNICNILGLPDNTRETAAIVLKKLFSVLQPRQSKLMVLAIASVVLASRKHGIPIRVREITEKFGVSEDEYWKLMSEIHMKTDLSEIKAYVDPRKFLPQIIYNLHLSQNVYLLSSKIIDTLKKNGLTEGKDPAGIAAAVVYISSIIMNEKKTQREVAQAANVTEVTIRNRYRDIVDKVTITVFI</sequence>
<gene>
    <name evidence="8" type="ordered locus">Igag_0017</name>
</gene>
<feature type="domain" description="Cyclin-like" evidence="7">
    <location>
        <begin position="201"/>
        <end position="282"/>
    </location>
</feature>
<evidence type="ECO:0000256" key="3">
    <source>
        <dbReference type="ARBA" id="ARBA00022737"/>
    </source>
</evidence>
<evidence type="ECO:0000256" key="5">
    <source>
        <dbReference type="ARBA" id="ARBA00023163"/>
    </source>
</evidence>
<evidence type="ECO:0000256" key="6">
    <source>
        <dbReference type="ARBA" id="ARBA00053882"/>
    </source>
</evidence>
<comment type="function">
    <text evidence="6">Stabilizes TBP binding to an archaeal box-A promoter. Also responsible for recruiting RNA polymerase II to the pre-initiation complex (DNA-TBP-TFIIB).</text>
</comment>
<dbReference type="InterPro" id="IPR036915">
    <property type="entry name" value="Cyclin-like_sf"/>
</dbReference>
<dbReference type="InterPro" id="IPR000812">
    <property type="entry name" value="TFIIB"/>
</dbReference>
<keyword evidence="3" id="KW-0677">Repeat</keyword>
<dbReference type="PANTHER" id="PTHR11618">
    <property type="entry name" value="TRANSCRIPTION INITIATION FACTOR IIB-RELATED"/>
    <property type="match status" value="1"/>
</dbReference>
<name>E0SP52_IGNAA</name>
<dbReference type="InterPro" id="IPR013150">
    <property type="entry name" value="TFIIB_cyclin"/>
</dbReference>